<evidence type="ECO:0000259" key="1">
    <source>
        <dbReference type="Pfam" id="PF04149"/>
    </source>
</evidence>
<dbReference type="InterPro" id="IPR007278">
    <property type="entry name" value="DUF397"/>
</dbReference>
<dbReference type="Proteomes" id="UP000294257">
    <property type="component" value="Unassembled WGS sequence"/>
</dbReference>
<accession>A0A4Q7KY65</accession>
<dbReference type="OrthoDB" id="3430276at2"/>
<feature type="domain" description="DUF397" evidence="1">
    <location>
        <begin position="9"/>
        <end position="58"/>
    </location>
</feature>
<dbReference type="AlphaFoldDB" id="A0A4Q7KY65"/>
<proteinExistence type="predicted"/>
<dbReference type="Pfam" id="PF04149">
    <property type="entry name" value="DUF397"/>
    <property type="match status" value="1"/>
</dbReference>
<evidence type="ECO:0000313" key="2">
    <source>
        <dbReference type="EMBL" id="RZS40961.1"/>
    </source>
</evidence>
<organism evidence="2 3">
    <name type="scientific">Herbihabitans rhizosphaerae</name>
    <dbReference type="NCBI Taxonomy" id="1872711"/>
    <lineage>
        <taxon>Bacteria</taxon>
        <taxon>Bacillati</taxon>
        <taxon>Actinomycetota</taxon>
        <taxon>Actinomycetes</taxon>
        <taxon>Pseudonocardiales</taxon>
        <taxon>Pseudonocardiaceae</taxon>
        <taxon>Herbihabitans</taxon>
    </lineage>
</organism>
<gene>
    <name evidence="2" type="ORF">EV193_103279</name>
</gene>
<reference evidence="2 3" key="1">
    <citation type="submission" date="2019-02" db="EMBL/GenBank/DDBJ databases">
        <title>Genomic Encyclopedia of Type Strains, Phase IV (KMG-IV): sequencing the most valuable type-strain genomes for metagenomic binning, comparative biology and taxonomic classification.</title>
        <authorList>
            <person name="Goeker M."/>
        </authorList>
    </citation>
    <scope>NUCLEOTIDE SEQUENCE [LARGE SCALE GENOMIC DNA]</scope>
    <source>
        <strain evidence="2 3">DSM 101727</strain>
    </source>
</reference>
<dbReference type="RefSeq" id="WP_130343941.1">
    <property type="nucleotide sequence ID" value="NZ_SGWQ01000003.1"/>
</dbReference>
<sequence>MIAPEPASLVWHKSSFSGNGGDCVEVAHAGEGVAIRDSKNPDGLILAVPSHAWHPLVANTFQT</sequence>
<keyword evidence="3" id="KW-1185">Reference proteome</keyword>
<comment type="caution">
    <text evidence="2">The sequence shown here is derived from an EMBL/GenBank/DDBJ whole genome shotgun (WGS) entry which is preliminary data.</text>
</comment>
<evidence type="ECO:0000313" key="3">
    <source>
        <dbReference type="Proteomes" id="UP000294257"/>
    </source>
</evidence>
<protein>
    <submittedName>
        <fullName evidence="2">Uncharacterized protein DUF397</fullName>
    </submittedName>
</protein>
<dbReference type="EMBL" id="SGWQ01000003">
    <property type="protein sequence ID" value="RZS40961.1"/>
    <property type="molecule type" value="Genomic_DNA"/>
</dbReference>
<name>A0A4Q7KY65_9PSEU</name>